<evidence type="ECO:0000259" key="2">
    <source>
        <dbReference type="PROSITE" id="PS51819"/>
    </source>
</evidence>
<dbReference type="PANTHER" id="PTHR36437:SF2">
    <property type="entry name" value="GLYOXALASE_BLEOMYCIN RESISTANCE PROTEIN_DIOXYGENASE"/>
    <property type="match status" value="1"/>
</dbReference>
<evidence type="ECO:0000313" key="4">
    <source>
        <dbReference type="Proteomes" id="UP001175000"/>
    </source>
</evidence>
<keyword evidence="1" id="KW-0732">Signal</keyword>
<evidence type="ECO:0000256" key="1">
    <source>
        <dbReference type="SAM" id="SignalP"/>
    </source>
</evidence>
<feature type="chain" id="PRO_5041321723" evidence="1">
    <location>
        <begin position="26"/>
        <end position="136"/>
    </location>
</feature>
<comment type="caution">
    <text evidence="3">The sequence shown here is derived from an EMBL/GenBank/DDBJ whole genome shotgun (WGS) entry which is preliminary data.</text>
</comment>
<proteinExistence type="predicted"/>
<dbReference type="PROSITE" id="PS51819">
    <property type="entry name" value="VOC"/>
    <property type="match status" value="1"/>
</dbReference>
<dbReference type="Pfam" id="PF00903">
    <property type="entry name" value="Glyoxalase"/>
    <property type="match status" value="1"/>
</dbReference>
<dbReference type="SUPFAM" id="SSF54593">
    <property type="entry name" value="Glyoxalase/Bleomycin resistance protein/Dihydroxybiphenyl dioxygenase"/>
    <property type="match status" value="1"/>
</dbReference>
<keyword evidence="3" id="KW-0560">Oxidoreductase</keyword>
<sequence>MSTPPQNKNQSLFLVTLLVSDQSLAKSFYCTQLGFNCVEDSAPEGLVIRPPSATGTGAALNIALAATEAQKAAVGNQTGGRVGFFLRTDDFARDHTAMLEKGVEFLEEPRYEAYGTVAVFKDPFGNTWDLIEDGKS</sequence>
<dbReference type="PANTHER" id="PTHR36437">
    <property type="entry name" value="GLYOXALASE/BLEOMYCIN RESISTANCE PROTEIN/DIOXYGENASE"/>
    <property type="match status" value="1"/>
</dbReference>
<dbReference type="GO" id="GO:0051213">
    <property type="term" value="F:dioxygenase activity"/>
    <property type="evidence" value="ECO:0007669"/>
    <property type="project" value="UniProtKB-KW"/>
</dbReference>
<reference evidence="3" key="1">
    <citation type="submission" date="2023-06" db="EMBL/GenBank/DDBJ databases">
        <title>Genome-scale phylogeny and comparative genomics of the fungal order Sordariales.</title>
        <authorList>
            <consortium name="Lawrence Berkeley National Laboratory"/>
            <person name="Hensen N."/>
            <person name="Bonometti L."/>
            <person name="Westerberg I."/>
            <person name="Brannstrom I.O."/>
            <person name="Guillou S."/>
            <person name="Cros-Aarteil S."/>
            <person name="Calhoun S."/>
            <person name="Haridas S."/>
            <person name="Kuo A."/>
            <person name="Mondo S."/>
            <person name="Pangilinan J."/>
            <person name="Riley R."/>
            <person name="Labutti K."/>
            <person name="Andreopoulos B."/>
            <person name="Lipzen A."/>
            <person name="Chen C."/>
            <person name="Yanf M."/>
            <person name="Daum C."/>
            <person name="Ng V."/>
            <person name="Clum A."/>
            <person name="Steindorff A."/>
            <person name="Ohm R."/>
            <person name="Martin F."/>
            <person name="Silar P."/>
            <person name="Natvig D."/>
            <person name="Lalanne C."/>
            <person name="Gautier V."/>
            <person name="Ament-Velasquez S.L."/>
            <person name="Kruys A."/>
            <person name="Hutchinson M.I."/>
            <person name="Powell A.J."/>
            <person name="Barry K."/>
            <person name="Miller A.N."/>
            <person name="Grigoriev I.V."/>
            <person name="Debuchy R."/>
            <person name="Gladieux P."/>
            <person name="Thoren M.H."/>
            <person name="Johannesson H."/>
        </authorList>
    </citation>
    <scope>NUCLEOTIDE SEQUENCE</scope>
    <source>
        <strain evidence="3">CBS 606.72</strain>
    </source>
</reference>
<name>A0AA39WF97_9PEZI</name>
<feature type="domain" description="VOC" evidence="2">
    <location>
        <begin position="11"/>
        <end position="133"/>
    </location>
</feature>
<gene>
    <name evidence="3" type="ORF">B0T14DRAFT_570257</name>
</gene>
<keyword evidence="3" id="KW-0223">Dioxygenase</keyword>
<dbReference type="InterPro" id="IPR004360">
    <property type="entry name" value="Glyas_Fos-R_dOase_dom"/>
</dbReference>
<protein>
    <submittedName>
        <fullName evidence="3">Glyoxalase/Bleomycin resistance protein/Dihydroxybiphenyl dioxygenase</fullName>
    </submittedName>
</protein>
<dbReference type="EMBL" id="JAULSU010000006">
    <property type="protein sequence ID" value="KAK0614307.1"/>
    <property type="molecule type" value="Genomic_DNA"/>
</dbReference>
<keyword evidence="4" id="KW-1185">Reference proteome</keyword>
<evidence type="ECO:0000313" key="3">
    <source>
        <dbReference type="EMBL" id="KAK0614307.1"/>
    </source>
</evidence>
<dbReference type="InterPro" id="IPR037523">
    <property type="entry name" value="VOC_core"/>
</dbReference>
<dbReference type="InterPro" id="IPR029068">
    <property type="entry name" value="Glyas_Bleomycin-R_OHBP_Dase"/>
</dbReference>
<dbReference type="Gene3D" id="3.10.180.10">
    <property type="entry name" value="2,3-Dihydroxybiphenyl 1,2-Dioxygenase, domain 1"/>
    <property type="match status" value="1"/>
</dbReference>
<feature type="signal peptide" evidence="1">
    <location>
        <begin position="1"/>
        <end position="25"/>
    </location>
</feature>
<organism evidence="3 4">
    <name type="scientific">Immersiella caudata</name>
    <dbReference type="NCBI Taxonomy" id="314043"/>
    <lineage>
        <taxon>Eukaryota</taxon>
        <taxon>Fungi</taxon>
        <taxon>Dikarya</taxon>
        <taxon>Ascomycota</taxon>
        <taxon>Pezizomycotina</taxon>
        <taxon>Sordariomycetes</taxon>
        <taxon>Sordariomycetidae</taxon>
        <taxon>Sordariales</taxon>
        <taxon>Lasiosphaeriaceae</taxon>
        <taxon>Immersiella</taxon>
    </lineage>
</organism>
<dbReference type="Proteomes" id="UP001175000">
    <property type="component" value="Unassembled WGS sequence"/>
</dbReference>
<accession>A0AA39WF97</accession>
<dbReference type="AlphaFoldDB" id="A0AA39WF97"/>